<evidence type="ECO:0000256" key="1">
    <source>
        <dbReference type="SAM" id="MobiDB-lite"/>
    </source>
</evidence>
<dbReference type="AlphaFoldDB" id="A0AAW1GS70"/>
<name>A0AAW1GS70_SAPOF</name>
<proteinExistence type="predicted"/>
<keyword evidence="3" id="KW-1185">Reference proteome</keyword>
<evidence type="ECO:0000313" key="2">
    <source>
        <dbReference type="EMBL" id="KAK9666749.1"/>
    </source>
</evidence>
<dbReference type="EMBL" id="JBDFQZ010000014">
    <property type="protein sequence ID" value="KAK9666749.1"/>
    <property type="molecule type" value="Genomic_DNA"/>
</dbReference>
<evidence type="ECO:0000313" key="3">
    <source>
        <dbReference type="Proteomes" id="UP001443914"/>
    </source>
</evidence>
<gene>
    <name evidence="2" type="ORF">RND81_14G208300</name>
</gene>
<organism evidence="2 3">
    <name type="scientific">Saponaria officinalis</name>
    <name type="common">Common soapwort</name>
    <name type="synonym">Lychnis saponaria</name>
    <dbReference type="NCBI Taxonomy" id="3572"/>
    <lineage>
        <taxon>Eukaryota</taxon>
        <taxon>Viridiplantae</taxon>
        <taxon>Streptophyta</taxon>
        <taxon>Embryophyta</taxon>
        <taxon>Tracheophyta</taxon>
        <taxon>Spermatophyta</taxon>
        <taxon>Magnoliopsida</taxon>
        <taxon>eudicotyledons</taxon>
        <taxon>Gunneridae</taxon>
        <taxon>Pentapetalae</taxon>
        <taxon>Caryophyllales</taxon>
        <taxon>Caryophyllaceae</taxon>
        <taxon>Caryophylleae</taxon>
        <taxon>Saponaria</taxon>
    </lineage>
</organism>
<comment type="caution">
    <text evidence="2">The sequence shown here is derived from an EMBL/GenBank/DDBJ whole genome shotgun (WGS) entry which is preliminary data.</text>
</comment>
<sequence length="138" mass="15627">MAVITLEELFKSSPRREIQSSKTKKIVKNTPVLERLAKNGDVTSRITENGTTKMKILVKKQDLKQVLEAMNVVTTNQCTKTPPQKSLSSSSLSSIERRLYGLMKRRRASQLQQQQACKGPHLSSWRPALQSIPEESYQ</sequence>
<reference evidence="2" key="1">
    <citation type="submission" date="2024-03" db="EMBL/GenBank/DDBJ databases">
        <title>WGS assembly of Saponaria officinalis var. Norfolk2.</title>
        <authorList>
            <person name="Jenkins J."/>
            <person name="Shu S."/>
            <person name="Grimwood J."/>
            <person name="Barry K."/>
            <person name="Goodstein D."/>
            <person name="Schmutz J."/>
            <person name="Leebens-Mack J."/>
            <person name="Osbourn A."/>
        </authorList>
    </citation>
    <scope>NUCLEOTIDE SEQUENCE [LARGE SCALE GENOMIC DNA]</scope>
    <source>
        <strain evidence="2">JIC</strain>
    </source>
</reference>
<accession>A0AAW1GS70</accession>
<protein>
    <submittedName>
        <fullName evidence="2">Uncharacterized protein</fullName>
    </submittedName>
</protein>
<feature type="region of interest" description="Disordered" evidence="1">
    <location>
        <begin position="107"/>
        <end position="138"/>
    </location>
</feature>
<dbReference type="Proteomes" id="UP001443914">
    <property type="component" value="Unassembled WGS sequence"/>
</dbReference>